<gene>
    <name evidence="8" type="ORF">MSAN_02083800</name>
</gene>
<comment type="similarity">
    <text evidence="1">Belongs to the DNA polymerase type-B-like family.</text>
</comment>
<evidence type="ECO:0000256" key="5">
    <source>
        <dbReference type="SAM" id="MobiDB-lite"/>
    </source>
</evidence>
<evidence type="ECO:0000256" key="3">
    <source>
        <dbReference type="ARBA" id="ARBA00022723"/>
    </source>
</evidence>
<feature type="region of interest" description="Disordered" evidence="5">
    <location>
        <begin position="1"/>
        <end position="48"/>
    </location>
</feature>
<feature type="domain" description="PAP-associated" evidence="6">
    <location>
        <begin position="276"/>
        <end position="331"/>
    </location>
</feature>
<evidence type="ECO:0000256" key="4">
    <source>
        <dbReference type="ARBA" id="ARBA00022842"/>
    </source>
</evidence>
<evidence type="ECO:0000259" key="6">
    <source>
        <dbReference type="Pfam" id="PF03828"/>
    </source>
</evidence>
<accession>A0A8H6XID5</accession>
<keyword evidence="4" id="KW-0460">Magnesium</keyword>
<feature type="domain" description="Poly(A) RNA polymerase mitochondrial-like central palm" evidence="7">
    <location>
        <begin position="74"/>
        <end position="205"/>
    </location>
</feature>
<feature type="compositionally biased region" description="Polar residues" evidence="5">
    <location>
        <begin position="467"/>
        <end position="478"/>
    </location>
</feature>
<feature type="compositionally biased region" description="Pro residues" evidence="5">
    <location>
        <begin position="436"/>
        <end position="450"/>
    </location>
</feature>
<feature type="compositionally biased region" description="Basic residues" evidence="5">
    <location>
        <begin position="516"/>
        <end position="530"/>
    </location>
</feature>
<dbReference type="SUPFAM" id="SSF81631">
    <property type="entry name" value="PAP/OAS1 substrate-binding domain"/>
    <property type="match status" value="1"/>
</dbReference>
<dbReference type="InterPro" id="IPR045862">
    <property type="entry name" value="Trf4-like"/>
</dbReference>
<dbReference type="Pfam" id="PF22600">
    <property type="entry name" value="MTPAP-like_central"/>
    <property type="match status" value="1"/>
</dbReference>
<dbReference type="InterPro" id="IPR043519">
    <property type="entry name" value="NT_sf"/>
</dbReference>
<reference evidence="8" key="1">
    <citation type="submission" date="2020-05" db="EMBL/GenBank/DDBJ databases">
        <title>Mycena genomes resolve the evolution of fungal bioluminescence.</title>
        <authorList>
            <person name="Tsai I.J."/>
        </authorList>
    </citation>
    <scope>NUCLEOTIDE SEQUENCE</scope>
    <source>
        <strain evidence="8">160909Yilan</strain>
    </source>
</reference>
<feature type="compositionally biased region" description="Basic residues" evidence="5">
    <location>
        <begin position="409"/>
        <end position="419"/>
    </location>
</feature>
<dbReference type="SUPFAM" id="SSF81301">
    <property type="entry name" value="Nucleotidyltransferase"/>
    <property type="match status" value="1"/>
</dbReference>
<feature type="region of interest" description="Disordered" evidence="5">
    <location>
        <begin position="466"/>
        <end position="537"/>
    </location>
</feature>
<evidence type="ECO:0000259" key="7">
    <source>
        <dbReference type="Pfam" id="PF22600"/>
    </source>
</evidence>
<evidence type="ECO:0000313" key="8">
    <source>
        <dbReference type="EMBL" id="KAF7340984.1"/>
    </source>
</evidence>
<evidence type="ECO:0000256" key="2">
    <source>
        <dbReference type="ARBA" id="ARBA00012388"/>
    </source>
</evidence>
<dbReference type="EMBL" id="JACAZH010000028">
    <property type="protein sequence ID" value="KAF7340984.1"/>
    <property type="molecule type" value="Genomic_DNA"/>
</dbReference>
<dbReference type="EC" id="2.7.7.19" evidence="2"/>
<dbReference type="CDD" id="cd05402">
    <property type="entry name" value="NT_PAP_TUTase"/>
    <property type="match status" value="1"/>
</dbReference>
<dbReference type="GO" id="GO:1990817">
    <property type="term" value="F:poly(A) RNA polymerase activity"/>
    <property type="evidence" value="ECO:0007669"/>
    <property type="project" value="UniProtKB-EC"/>
</dbReference>
<proteinExistence type="inferred from homology"/>
<dbReference type="GO" id="GO:0005634">
    <property type="term" value="C:nucleus"/>
    <property type="evidence" value="ECO:0007669"/>
    <property type="project" value="TreeGrafter"/>
</dbReference>
<dbReference type="GO" id="GO:0010605">
    <property type="term" value="P:negative regulation of macromolecule metabolic process"/>
    <property type="evidence" value="ECO:0007669"/>
    <property type="project" value="UniProtKB-ARBA"/>
</dbReference>
<dbReference type="Gene3D" id="3.30.460.10">
    <property type="entry name" value="Beta Polymerase, domain 2"/>
    <property type="match status" value="1"/>
</dbReference>
<dbReference type="PANTHER" id="PTHR23092">
    <property type="entry name" value="POLY(A) RNA POLYMERASE"/>
    <property type="match status" value="1"/>
</dbReference>
<protein>
    <recommendedName>
        <fullName evidence="2">polynucleotide adenylyltransferase</fullName>
        <ecNumber evidence="2">2.7.7.19</ecNumber>
    </recommendedName>
</protein>
<organism evidence="8 9">
    <name type="scientific">Mycena sanguinolenta</name>
    <dbReference type="NCBI Taxonomy" id="230812"/>
    <lineage>
        <taxon>Eukaryota</taxon>
        <taxon>Fungi</taxon>
        <taxon>Dikarya</taxon>
        <taxon>Basidiomycota</taxon>
        <taxon>Agaricomycotina</taxon>
        <taxon>Agaricomycetes</taxon>
        <taxon>Agaricomycetidae</taxon>
        <taxon>Agaricales</taxon>
        <taxon>Marasmiineae</taxon>
        <taxon>Mycenaceae</taxon>
        <taxon>Mycena</taxon>
    </lineage>
</organism>
<evidence type="ECO:0000256" key="1">
    <source>
        <dbReference type="ARBA" id="ARBA00008593"/>
    </source>
</evidence>
<feature type="compositionally biased region" description="Basic and acidic residues" evidence="5">
    <location>
        <begin position="1"/>
        <end position="17"/>
    </location>
</feature>
<name>A0A8H6XID5_9AGAR</name>
<feature type="region of interest" description="Disordered" evidence="5">
    <location>
        <begin position="396"/>
        <end position="452"/>
    </location>
</feature>
<dbReference type="GO" id="GO:0003729">
    <property type="term" value="F:mRNA binding"/>
    <property type="evidence" value="ECO:0007669"/>
    <property type="project" value="TreeGrafter"/>
</dbReference>
<comment type="caution">
    <text evidence="8">The sequence shown here is derived from an EMBL/GenBank/DDBJ whole genome shotgun (WGS) entry which is preliminary data.</text>
</comment>
<dbReference type="GO" id="GO:0046872">
    <property type="term" value="F:metal ion binding"/>
    <property type="evidence" value="ECO:0007669"/>
    <property type="project" value="UniProtKB-KW"/>
</dbReference>
<dbReference type="Pfam" id="PF03828">
    <property type="entry name" value="PAP_assoc"/>
    <property type="match status" value="1"/>
</dbReference>
<evidence type="ECO:0000313" key="9">
    <source>
        <dbReference type="Proteomes" id="UP000623467"/>
    </source>
</evidence>
<dbReference type="Proteomes" id="UP000623467">
    <property type="component" value="Unassembled WGS sequence"/>
</dbReference>
<dbReference type="OrthoDB" id="273917at2759"/>
<dbReference type="InterPro" id="IPR002058">
    <property type="entry name" value="PAP_assoc"/>
</dbReference>
<dbReference type="Gene3D" id="1.10.1410.10">
    <property type="match status" value="1"/>
</dbReference>
<keyword evidence="9" id="KW-1185">Reference proteome</keyword>
<keyword evidence="3" id="KW-0479">Metal-binding</keyword>
<sequence length="537" mass="59745">MDQTRESRSMEKPEKAPESSLLSRIDTNGLLPKPPRQKRKRSPAPVLPENQHVLTPWLAEMLQNTVPISTDQRLHQEIVPYISYVQPTPQENIARQALREVIQKALRHRFPDGEVKVFGSQATGLCLPHWNRDMDLVVMTREVIPAAEKKRPLFQLSTILKAKRVTTDVRVNHRARVPIITFTSLPEFGSFNVDLGINNTDGPQAIAVVNEYLSKMPALRPLILIVKGFLSQRNLNSAAYGGLGSYAVICMCISFLQLNPSKRPQDYIDKPMETESLGALLADFMFYYGIEFPYAASYICVSEGKLLPKESAKWITNKVPDGLAIQCPVNPGEDDYVTENDVGKAVNRLDAIRDAFKTGYTTILRLSLANTSLLRPLVSLTQSTLDHRAHIKDIVDSGKLQDAVSPPPRHPRTHNKPAHKSVPQLTHTPPLSLPRRQPPPPSRPVPPPQYVPYGMGFGAGSVMGRNAYSSRDSGSINRKGSGFASGMHSSEPLYLPEPQLPAPHPHFDSEWPPRGRGSKTTRRSKTQSKRQRIDGGS</sequence>
<dbReference type="AlphaFoldDB" id="A0A8H6XID5"/>
<dbReference type="PANTHER" id="PTHR23092:SF52">
    <property type="entry name" value="POLY(A) RNA POLYMERASE CID12"/>
    <property type="match status" value="1"/>
</dbReference>
<dbReference type="InterPro" id="IPR054708">
    <property type="entry name" value="MTPAP-like_central"/>
</dbReference>